<dbReference type="Gene3D" id="1.10.340.30">
    <property type="entry name" value="Hypothetical protein, domain 2"/>
    <property type="match status" value="1"/>
</dbReference>
<evidence type="ECO:0000313" key="5">
    <source>
        <dbReference type="EMBL" id="KAK8864398.1"/>
    </source>
</evidence>
<evidence type="ECO:0000313" key="6">
    <source>
        <dbReference type="Proteomes" id="UP001388673"/>
    </source>
</evidence>
<feature type="region of interest" description="Disordered" evidence="3">
    <location>
        <begin position="48"/>
        <end position="95"/>
    </location>
</feature>
<keyword evidence="6" id="KW-1185">Reference proteome</keyword>
<feature type="compositionally biased region" description="Basic and acidic residues" evidence="3">
    <location>
        <begin position="119"/>
        <end position="139"/>
    </location>
</feature>
<dbReference type="KEGG" id="kne:92178905"/>
<dbReference type="Pfam" id="PF00730">
    <property type="entry name" value="HhH-GPD"/>
    <property type="match status" value="1"/>
</dbReference>
<comment type="caution">
    <text evidence="5">The sequence shown here is derived from an EMBL/GenBank/DDBJ whole genome shotgun (WGS) entry which is preliminary data.</text>
</comment>
<organism evidence="5 6">
    <name type="scientific">Kwoniella newhampshirensis</name>
    <dbReference type="NCBI Taxonomy" id="1651941"/>
    <lineage>
        <taxon>Eukaryota</taxon>
        <taxon>Fungi</taxon>
        <taxon>Dikarya</taxon>
        <taxon>Basidiomycota</taxon>
        <taxon>Agaricomycotina</taxon>
        <taxon>Tremellomycetes</taxon>
        <taxon>Tremellales</taxon>
        <taxon>Cryptococcaceae</taxon>
        <taxon>Kwoniella</taxon>
    </lineage>
</organism>
<feature type="compositionally biased region" description="Basic residues" evidence="3">
    <location>
        <begin position="198"/>
        <end position="212"/>
    </location>
</feature>
<dbReference type="RefSeq" id="XP_066804694.1">
    <property type="nucleotide sequence ID" value="XM_066944771.1"/>
</dbReference>
<dbReference type="InterPro" id="IPR045138">
    <property type="entry name" value="MeCP2/MBD4"/>
</dbReference>
<feature type="compositionally biased region" description="Acidic residues" evidence="3">
    <location>
        <begin position="468"/>
        <end position="485"/>
    </location>
</feature>
<evidence type="ECO:0000256" key="3">
    <source>
        <dbReference type="SAM" id="MobiDB-lite"/>
    </source>
</evidence>
<dbReference type="AlphaFoldDB" id="A0AAW0Z2P5"/>
<accession>A0AAW0Z2P5</accession>
<dbReference type="EMBL" id="JBCAWK010000003">
    <property type="protein sequence ID" value="KAK8864398.1"/>
    <property type="molecule type" value="Genomic_DNA"/>
</dbReference>
<dbReference type="GeneID" id="92178905"/>
<dbReference type="InterPro" id="IPR011257">
    <property type="entry name" value="DNA_glycosylase"/>
</dbReference>
<sequence length="535" mass="59399">MLRALDLLGRYYLHSHLIRDPTNSSSSSSSFSNTGSSDFILASISKSPSVNARPPSGLHVDTACLSEDENSDSGSDNDPIRVRSIGQSGSTSISSDRGVVVSPYFALKTRKMSKRCSRRANDTEGENKETDAVLEKEASMNDSSSNGEAVQSRGKRSDLTVGQAGPSSPPITPLSKRTSRKASAQHALSTPESLPRPTKTRRRMITKRKRKRSLGDDNVGEQPNGERVDHSVYEGEVTTEERIPSLRKGRRKELVVEIPTSVGTVHGNEEKGEKVVTRDEKGIVEPVGKIHLIQERLRHDPWKILVATSLLNVTSGKQARPVLAVLLKRWPTPQIMAEASITDLSQLLYPLGLYNQRASSLVRFSRQYLDLGWPLITPTLFMDGFPPLPAELDVKVFHGAGVYASDSFRIFSPLLPGKGGPEYEGKWLSKRSRALERITANSKVGNDDLGEGDGEAEDLGVEQVAEWMSDDDLDDDDEKGGEEEEWRTVRPKDKELRRYLIWRWGIEGIVYDITTGPKIVQERDQRRLRVLTDES</sequence>
<feature type="domain" description="HhH-GPD" evidence="4">
    <location>
        <begin position="314"/>
        <end position="413"/>
    </location>
</feature>
<feature type="compositionally biased region" description="Polar residues" evidence="3">
    <location>
        <begin position="140"/>
        <end position="149"/>
    </location>
</feature>
<dbReference type="PANTHER" id="PTHR15074">
    <property type="entry name" value="METHYL-CPG-BINDING PROTEIN"/>
    <property type="match status" value="1"/>
</dbReference>
<proteinExistence type="predicted"/>
<dbReference type="PANTHER" id="PTHR15074:SF0">
    <property type="entry name" value="METHYL-CPG-BINDING DOMAIN PROTEIN 4-LIKE PROTEIN"/>
    <property type="match status" value="1"/>
</dbReference>
<keyword evidence="2" id="KW-0539">Nucleus</keyword>
<dbReference type="Proteomes" id="UP001388673">
    <property type="component" value="Unassembled WGS sequence"/>
</dbReference>
<reference evidence="5 6" key="1">
    <citation type="journal article" date="2024" name="bioRxiv">
        <title>Comparative genomics of Cryptococcus and Kwoniella reveals pathogenesis evolution and contrasting karyotype dynamics via intercentromeric recombination or chromosome fusion.</title>
        <authorList>
            <person name="Coelho M.A."/>
            <person name="David-Palma M."/>
            <person name="Shea T."/>
            <person name="Bowers K."/>
            <person name="McGinley-Smith S."/>
            <person name="Mohammad A.W."/>
            <person name="Gnirke A."/>
            <person name="Yurkov A.M."/>
            <person name="Nowrousian M."/>
            <person name="Sun S."/>
            <person name="Cuomo C.A."/>
            <person name="Heitman J."/>
        </authorList>
    </citation>
    <scope>NUCLEOTIDE SEQUENCE [LARGE SCALE GENOMIC DNA]</scope>
    <source>
        <strain evidence="5 6">CBS 13917</strain>
    </source>
</reference>
<feature type="compositionally biased region" description="Low complexity" evidence="3">
    <location>
        <begin position="84"/>
        <end position="95"/>
    </location>
</feature>
<gene>
    <name evidence="5" type="ORF">IAR55_001646</name>
</gene>
<feature type="region of interest" description="Disordered" evidence="3">
    <location>
        <begin position="467"/>
        <end position="486"/>
    </location>
</feature>
<dbReference type="GO" id="GO:0006285">
    <property type="term" value="P:base-excision repair, AP site formation"/>
    <property type="evidence" value="ECO:0007669"/>
    <property type="project" value="UniProtKB-ARBA"/>
</dbReference>
<feature type="region of interest" description="Disordered" evidence="3">
    <location>
        <begin position="110"/>
        <end position="227"/>
    </location>
</feature>
<dbReference type="GO" id="GO:0003824">
    <property type="term" value="F:catalytic activity"/>
    <property type="evidence" value="ECO:0007669"/>
    <property type="project" value="InterPro"/>
</dbReference>
<name>A0AAW0Z2P5_9TREE</name>
<dbReference type="InterPro" id="IPR003265">
    <property type="entry name" value="HhH-GPD_domain"/>
</dbReference>
<dbReference type="GO" id="GO:0003677">
    <property type="term" value="F:DNA binding"/>
    <property type="evidence" value="ECO:0007669"/>
    <property type="project" value="InterPro"/>
</dbReference>
<evidence type="ECO:0000256" key="1">
    <source>
        <dbReference type="ARBA" id="ARBA00004123"/>
    </source>
</evidence>
<evidence type="ECO:0000259" key="4">
    <source>
        <dbReference type="Pfam" id="PF00730"/>
    </source>
</evidence>
<comment type="subcellular location">
    <subcellularLocation>
        <location evidence="1">Nucleus</location>
    </subcellularLocation>
</comment>
<evidence type="ECO:0000256" key="2">
    <source>
        <dbReference type="ARBA" id="ARBA00023242"/>
    </source>
</evidence>
<dbReference type="GO" id="GO:0005634">
    <property type="term" value="C:nucleus"/>
    <property type="evidence" value="ECO:0007669"/>
    <property type="project" value="UniProtKB-SubCell"/>
</dbReference>
<dbReference type="SUPFAM" id="SSF48150">
    <property type="entry name" value="DNA-glycosylase"/>
    <property type="match status" value="1"/>
</dbReference>
<protein>
    <recommendedName>
        <fullName evidence="4">HhH-GPD domain-containing protein</fullName>
    </recommendedName>
</protein>